<keyword evidence="1" id="KW-0813">Transport</keyword>
<dbReference type="SMART" id="SM00382">
    <property type="entry name" value="AAA"/>
    <property type="match status" value="1"/>
</dbReference>
<dbReference type="AlphaFoldDB" id="A0A7W6C119"/>
<evidence type="ECO:0000313" key="6">
    <source>
        <dbReference type="Proteomes" id="UP000561459"/>
    </source>
</evidence>
<evidence type="ECO:0000256" key="3">
    <source>
        <dbReference type="ARBA" id="ARBA00022840"/>
    </source>
</evidence>
<comment type="caution">
    <text evidence="5">The sequence shown here is derived from an EMBL/GenBank/DDBJ whole genome shotgun (WGS) entry which is preliminary data.</text>
</comment>
<dbReference type="RefSeq" id="WP_183618419.1">
    <property type="nucleotide sequence ID" value="NZ_JACIDY010000009.1"/>
</dbReference>
<dbReference type="Gene3D" id="3.40.50.300">
    <property type="entry name" value="P-loop containing nucleotide triphosphate hydrolases"/>
    <property type="match status" value="1"/>
</dbReference>
<dbReference type="Pfam" id="PF00005">
    <property type="entry name" value="ABC_tran"/>
    <property type="match status" value="1"/>
</dbReference>
<dbReference type="GO" id="GO:0005524">
    <property type="term" value="F:ATP binding"/>
    <property type="evidence" value="ECO:0007669"/>
    <property type="project" value="UniProtKB-KW"/>
</dbReference>
<evidence type="ECO:0000256" key="1">
    <source>
        <dbReference type="ARBA" id="ARBA00022448"/>
    </source>
</evidence>
<name>A0A7W6C119_9SPHN</name>
<evidence type="ECO:0000259" key="4">
    <source>
        <dbReference type="PROSITE" id="PS50893"/>
    </source>
</evidence>
<dbReference type="GO" id="GO:0005886">
    <property type="term" value="C:plasma membrane"/>
    <property type="evidence" value="ECO:0007669"/>
    <property type="project" value="TreeGrafter"/>
</dbReference>
<dbReference type="Proteomes" id="UP000561459">
    <property type="component" value="Unassembled WGS sequence"/>
</dbReference>
<dbReference type="InterPro" id="IPR027417">
    <property type="entry name" value="P-loop_NTPase"/>
</dbReference>
<protein>
    <submittedName>
        <fullName evidence="5">Branched-chain amino acid transport system ATP-binding protein</fullName>
    </submittedName>
</protein>
<dbReference type="PANTHER" id="PTHR45772">
    <property type="entry name" value="CONSERVED COMPONENT OF ABC TRANSPORTER FOR NATURAL AMINO ACIDS-RELATED"/>
    <property type="match status" value="1"/>
</dbReference>
<keyword evidence="2" id="KW-0547">Nucleotide-binding</keyword>
<dbReference type="SUPFAM" id="SSF52540">
    <property type="entry name" value="P-loop containing nucleoside triphosphate hydrolases"/>
    <property type="match status" value="1"/>
</dbReference>
<dbReference type="PROSITE" id="PS50893">
    <property type="entry name" value="ABC_TRANSPORTER_2"/>
    <property type="match status" value="1"/>
</dbReference>
<sequence length="269" mass="28882">MAAPQTLAPQRDDPSCSAIALHDISLSFGGLDVLRDVSLDVRRGEIVGLIGPNGAGKSSLLNVMSGFYRADRGGVSIDGTRLDRLRPQRVARAGVVRTFQNLGLFAGMTVLDNVLTGHALHGKVGWPHYLLRTRAARTEDRRNREAALDALASLDLQDHADTLVSALPYGVQKRVELARAKAMTPQTLLLDEPLAGMNPDEKHEMVSAIRSARDIRGTTVVLIEHDIGVVLTLADRLVVLDRGRVIADGPPTTVAADSAVIAAYLGTRH</sequence>
<dbReference type="EMBL" id="JACIDY010000009">
    <property type="protein sequence ID" value="MBB3941509.1"/>
    <property type="molecule type" value="Genomic_DNA"/>
</dbReference>
<reference evidence="5 6" key="1">
    <citation type="submission" date="2020-08" db="EMBL/GenBank/DDBJ databases">
        <title>Genomic Encyclopedia of Type Strains, Phase IV (KMG-IV): sequencing the most valuable type-strain genomes for metagenomic binning, comparative biology and taxonomic classification.</title>
        <authorList>
            <person name="Goeker M."/>
        </authorList>
    </citation>
    <scope>NUCLEOTIDE SEQUENCE [LARGE SCALE GENOMIC DNA]</scope>
    <source>
        <strain evidence="5 6">DSM 27568</strain>
    </source>
</reference>
<feature type="domain" description="ABC transporter" evidence="4">
    <location>
        <begin position="19"/>
        <end position="267"/>
    </location>
</feature>
<dbReference type="InterPro" id="IPR051120">
    <property type="entry name" value="ABC_AA/LPS_Transport"/>
</dbReference>
<evidence type="ECO:0000313" key="5">
    <source>
        <dbReference type="EMBL" id="MBB3941509.1"/>
    </source>
</evidence>
<organism evidence="5 6">
    <name type="scientific">Novosphingobium fluoreni</name>
    <dbReference type="NCBI Taxonomy" id="1391222"/>
    <lineage>
        <taxon>Bacteria</taxon>
        <taxon>Pseudomonadati</taxon>
        <taxon>Pseudomonadota</taxon>
        <taxon>Alphaproteobacteria</taxon>
        <taxon>Sphingomonadales</taxon>
        <taxon>Sphingomonadaceae</taxon>
        <taxon>Novosphingobium</taxon>
    </lineage>
</organism>
<keyword evidence="3 5" id="KW-0067">ATP-binding</keyword>
<evidence type="ECO:0000256" key="2">
    <source>
        <dbReference type="ARBA" id="ARBA00022741"/>
    </source>
</evidence>
<accession>A0A7W6C119</accession>
<dbReference type="Pfam" id="PF12399">
    <property type="entry name" value="BCA_ABC_TP_C"/>
    <property type="match status" value="1"/>
</dbReference>
<proteinExistence type="predicted"/>
<dbReference type="InterPro" id="IPR003439">
    <property type="entry name" value="ABC_transporter-like_ATP-bd"/>
</dbReference>
<dbReference type="InterPro" id="IPR003593">
    <property type="entry name" value="AAA+_ATPase"/>
</dbReference>
<dbReference type="CDD" id="cd03219">
    <property type="entry name" value="ABC_Mj1267_LivG_branched"/>
    <property type="match status" value="1"/>
</dbReference>
<dbReference type="FunFam" id="3.40.50.300:FF:000421">
    <property type="entry name" value="Branched-chain amino acid ABC transporter ATP-binding protein"/>
    <property type="match status" value="1"/>
</dbReference>
<keyword evidence="6" id="KW-1185">Reference proteome</keyword>
<dbReference type="InterPro" id="IPR032823">
    <property type="entry name" value="BCA_ABC_TP_C"/>
</dbReference>
<gene>
    <name evidence="5" type="ORF">GGR39_003186</name>
</gene>
<dbReference type="GO" id="GO:0016887">
    <property type="term" value="F:ATP hydrolysis activity"/>
    <property type="evidence" value="ECO:0007669"/>
    <property type="project" value="InterPro"/>
</dbReference>